<sequence length="147" mass="17510">MIKHFVHFNLSNVLIREKRHFEIKMNTETVLKLLYFLEVPFVFDGAIDEKSIFEIKSTLKPGRKYDFSLNCNWNKFCFPRLVSDNARQDQFYVFLEKFVKSRPNFGFSLKVDYSYKQNVFCDRAIELSSVVKILNAIFSVSVDEYFE</sequence>
<organism evidence="1 2">
    <name type="scientific">Bonamia ostreae</name>
    <dbReference type="NCBI Taxonomy" id="126728"/>
    <lineage>
        <taxon>Eukaryota</taxon>
        <taxon>Sar</taxon>
        <taxon>Rhizaria</taxon>
        <taxon>Endomyxa</taxon>
        <taxon>Ascetosporea</taxon>
        <taxon>Haplosporida</taxon>
        <taxon>Bonamia</taxon>
    </lineage>
</organism>
<evidence type="ECO:0008006" key="3">
    <source>
        <dbReference type="Google" id="ProtNLM"/>
    </source>
</evidence>
<keyword evidence="2" id="KW-1185">Reference proteome</keyword>
<gene>
    <name evidence="1" type="ORF">MHBO_002109</name>
</gene>
<proteinExistence type="predicted"/>
<dbReference type="EMBL" id="JBDODL010000673">
    <property type="protein sequence ID" value="MES1920440.1"/>
    <property type="molecule type" value="Genomic_DNA"/>
</dbReference>
<evidence type="ECO:0000313" key="2">
    <source>
        <dbReference type="Proteomes" id="UP001439008"/>
    </source>
</evidence>
<protein>
    <recommendedName>
        <fullName evidence="3">LAGLIDADG homing endonuclease</fullName>
    </recommendedName>
</protein>
<accession>A0ABV2ALA8</accession>
<comment type="caution">
    <text evidence="1">The sequence shown here is derived from an EMBL/GenBank/DDBJ whole genome shotgun (WGS) entry which is preliminary data.</text>
</comment>
<reference evidence="1 2" key="1">
    <citation type="journal article" date="2024" name="BMC Biol.">
        <title>Comparative genomics of Ascetosporea gives new insight into the evolutionary basis for animal parasitism in Rhizaria.</title>
        <authorList>
            <person name="Hiltunen Thoren M."/>
            <person name="Onut-Brannstrom I."/>
            <person name="Alfjorden A."/>
            <person name="Peckova H."/>
            <person name="Swords F."/>
            <person name="Hooper C."/>
            <person name="Holzer A.S."/>
            <person name="Bass D."/>
            <person name="Burki F."/>
        </authorList>
    </citation>
    <scope>NUCLEOTIDE SEQUENCE [LARGE SCALE GENOMIC DNA]</scope>
    <source>
        <strain evidence="1">20-A016</strain>
    </source>
</reference>
<dbReference type="Proteomes" id="UP001439008">
    <property type="component" value="Unassembled WGS sequence"/>
</dbReference>
<name>A0ABV2ALA8_9EUKA</name>
<evidence type="ECO:0000313" key="1">
    <source>
        <dbReference type="EMBL" id="MES1920440.1"/>
    </source>
</evidence>